<protein>
    <recommendedName>
        <fullName evidence="2">Peptidase C-terminal archaeal/bacterial domain-containing protein</fullName>
    </recommendedName>
</protein>
<keyword evidence="5" id="KW-1185">Reference proteome</keyword>
<feature type="compositionally biased region" description="Low complexity" evidence="1">
    <location>
        <begin position="153"/>
        <end position="171"/>
    </location>
</feature>
<evidence type="ECO:0000313" key="5">
    <source>
        <dbReference type="Proteomes" id="UP000053372"/>
    </source>
</evidence>
<gene>
    <name evidence="3" type="ORF">BC008_19135</name>
    <name evidence="4" type="ORF">BC008_19680</name>
</gene>
<accession>A0A0V7ZL98</accession>
<dbReference type="InterPro" id="IPR007280">
    <property type="entry name" value="Peptidase_C_arc/bac"/>
</dbReference>
<evidence type="ECO:0000259" key="2">
    <source>
        <dbReference type="Pfam" id="PF04151"/>
    </source>
</evidence>
<feature type="compositionally biased region" description="Pro residues" evidence="1">
    <location>
        <begin position="133"/>
        <end position="147"/>
    </location>
</feature>
<evidence type="ECO:0000313" key="4">
    <source>
        <dbReference type="EMBL" id="KST65039.1"/>
    </source>
</evidence>
<proteinExistence type="predicted"/>
<feature type="domain" description="Peptidase C-terminal archaeal/bacterial" evidence="2">
    <location>
        <begin position="351"/>
        <end position="420"/>
    </location>
</feature>
<name>A0A0V7ZL98_9CYAN</name>
<feature type="compositionally biased region" description="Low complexity" evidence="1">
    <location>
        <begin position="73"/>
        <end position="92"/>
    </location>
</feature>
<reference evidence="4 5" key="1">
    <citation type="journal article" date="2015" name="Genome Announc.">
        <title>Draft Genome of the Euendolithic (true boring) Cyanobacterium Mastigocoleus testarum strain BC008.</title>
        <authorList>
            <person name="Guida B.S."/>
            <person name="Garcia-Pichel F."/>
        </authorList>
    </citation>
    <scope>NUCLEOTIDE SEQUENCE [LARGE SCALE GENOMIC DNA]</scope>
    <source>
        <strain evidence="4 5">BC008</strain>
    </source>
</reference>
<dbReference type="AlphaFoldDB" id="A0A0V7ZL98"/>
<sequence length="434" mass="48098">MKFFDFRFLEFRFKFRFVISLFSSFLLASYSLPVNALMVEILDDKNTLLIAKTPDERPEIVQQGIEEIPVINPPQTSETPQQPSQAPEETTPTSPPATNPPATNPPATNPPPSSNTIEPTSPVPAPGTAAPRTPTPRTPTPRTPTPRTPRRPAPGTGTATPTRRPTPGAPRRPVRTQPRKQQPNVQPQIPRENPRISPLVLSEEINYRQLNYVDIALGVLAPGDYEHNGRHFHFYQFEGRENQLIQIRLLGSGDRRRSSNLSMQPLMYLLDPDGNVILRRGGGIGPGSRDAFEFVRLPADGTYVVGVTTRNPGDTGRYSLALRNDRASYTVDEKDNLSATGPILRRNRSPYNVSRFEGEKGQLVSVRVDSTFEEFSPYVVLLDSQGKIVATNNDRDGKFSALIDRAKLPEDGTYYVVVTSVSPGQAGAYRLTIF</sequence>
<dbReference type="Pfam" id="PF04151">
    <property type="entry name" value="PPC"/>
    <property type="match status" value="2"/>
</dbReference>
<dbReference type="EMBL" id="LMTZ01000115">
    <property type="protein sequence ID" value="KST64974.1"/>
    <property type="molecule type" value="Genomic_DNA"/>
</dbReference>
<dbReference type="Gene3D" id="2.60.120.380">
    <property type="match status" value="2"/>
</dbReference>
<feature type="compositionally biased region" description="Pro residues" evidence="1">
    <location>
        <begin position="93"/>
        <end position="113"/>
    </location>
</feature>
<evidence type="ECO:0000313" key="3">
    <source>
        <dbReference type="EMBL" id="KST64974.1"/>
    </source>
</evidence>
<feature type="domain" description="Peptidase C-terminal archaeal/bacterial" evidence="2">
    <location>
        <begin position="233"/>
        <end position="308"/>
    </location>
</feature>
<evidence type="ECO:0000256" key="1">
    <source>
        <dbReference type="SAM" id="MobiDB-lite"/>
    </source>
</evidence>
<comment type="caution">
    <text evidence="4">The sequence shown here is derived from an EMBL/GenBank/DDBJ whole genome shotgun (WGS) entry which is preliminary data.</text>
</comment>
<dbReference type="EMBL" id="LMTZ01000114">
    <property type="protein sequence ID" value="KST65039.1"/>
    <property type="molecule type" value="Genomic_DNA"/>
</dbReference>
<feature type="region of interest" description="Disordered" evidence="1">
    <location>
        <begin position="66"/>
        <end position="195"/>
    </location>
</feature>
<dbReference type="Proteomes" id="UP000053372">
    <property type="component" value="Unassembled WGS sequence"/>
</dbReference>
<organism evidence="4 5">
    <name type="scientific">Mastigocoleus testarum BC008</name>
    <dbReference type="NCBI Taxonomy" id="371196"/>
    <lineage>
        <taxon>Bacteria</taxon>
        <taxon>Bacillati</taxon>
        <taxon>Cyanobacteriota</taxon>
        <taxon>Cyanophyceae</taxon>
        <taxon>Nostocales</taxon>
        <taxon>Hapalosiphonaceae</taxon>
        <taxon>Mastigocoleus</taxon>
    </lineage>
</organism>